<dbReference type="PANTHER" id="PTHR43126">
    <property type="entry name" value="D-ALANYL-D-ALANINE DIPEPTIDASE"/>
    <property type="match status" value="1"/>
</dbReference>
<dbReference type="PIRSF" id="PIRSF026671">
    <property type="entry name" value="AA_dipeptidase"/>
    <property type="match status" value="1"/>
</dbReference>
<evidence type="ECO:0000256" key="9">
    <source>
        <dbReference type="HAMAP-Rule" id="MF_01924"/>
    </source>
</evidence>
<evidence type="ECO:0000256" key="1">
    <source>
        <dbReference type="ARBA" id="ARBA00001362"/>
    </source>
</evidence>
<evidence type="ECO:0000313" key="13">
    <source>
        <dbReference type="Proteomes" id="UP001597476"/>
    </source>
</evidence>
<proteinExistence type="inferred from homology"/>
<evidence type="ECO:0000256" key="7">
    <source>
        <dbReference type="ARBA" id="ARBA00023049"/>
    </source>
</evidence>
<keyword evidence="13" id="KW-1185">Reference proteome</keyword>
<reference evidence="13" key="1">
    <citation type="journal article" date="2019" name="Int. J. Syst. Evol. Microbiol.">
        <title>The Global Catalogue of Microorganisms (GCM) 10K type strain sequencing project: providing services to taxonomists for standard genome sequencing and annotation.</title>
        <authorList>
            <consortium name="The Broad Institute Genomics Platform"/>
            <consortium name="The Broad Institute Genome Sequencing Center for Infectious Disease"/>
            <person name="Wu L."/>
            <person name="Ma J."/>
        </authorList>
    </citation>
    <scope>NUCLEOTIDE SEQUENCE [LARGE SCALE GENOMIC DNA]</scope>
    <source>
        <strain evidence="13">KCTC 42398</strain>
    </source>
</reference>
<dbReference type="EMBL" id="JBHULY010000029">
    <property type="protein sequence ID" value="MFD2727116.1"/>
    <property type="molecule type" value="Genomic_DNA"/>
</dbReference>
<comment type="catalytic activity">
    <reaction evidence="1 9 10">
        <text>D-alanyl-D-alanine + H2O = 2 D-alanine</text>
        <dbReference type="Rhea" id="RHEA:20661"/>
        <dbReference type="ChEBI" id="CHEBI:15377"/>
        <dbReference type="ChEBI" id="CHEBI:57416"/>
        <dbReference type="ChEBI" id="CHEBI:57822"/>
        <dbReference type="EC" id="3.4.13.22"/>
    </reaction>
</comment>
<protein>
    <recommendedName>
        <fullName evidence="9 10">D-alanyl-D-alanine dipeptidase</fullName>
        <shortName evidence="9 10">D-Ala-D-Ala dipeptidase</shortName>
        <ecNumber evidence="9 10">3.4.13.22</ecNumber>
    </recommendedName>
</protein>
<feature type="binding site" evidence="9">
    <location>
        <position position="142"/>
    </location>
    <ligand>
        <name>Zn(2+)</name>
        <dbReference type="ChEBI" id="CHEBI:29105"/>
        <note>catalytic</note>
    </ligand>
</feature>
<keyword evidence="4 9" id="KW-0378">Hydrolase</keyword>
<evidence type="ECO:0000313" key="12">
    <source>
        <dbReference type="EMBL" id="MFD2727116.1"/>
    </source>
</evidence>
<keyword evidence="5 9" id="KW-0862">Zinc</keyword>
<feature type="binding site" evidence="9">
    <location>
        <position position="203"/>
    </location>
    <ligand>
        <name>Zn(2+)</name>
        <dbReference type="ChEBI" id="CHEBI:29105"/>
        <note>catalytic</note>
    </ligand>
</feature>
<dbReference type="Gene3D" id="3.30.1380.10">
    <property type="match status" value="1"/>
</dbReference>
<keyword evidence="2 9" id="KW-0645">Protease</keyword>
<gene>
    <name evidence="12" type="ORF">ACFSR8_12920</name>
</gene>
<feature type="binding site" evidence="9">
    <location>
        <position position="135"/>
    </location>
    <ligand>
        <name>Zn(2+)</name>
        <dbReference type="ChEBI" id="CHEBI:29105"/>
        <note>catalytic</note>
    </ligand>
</feature>
<keyword evidence="7 9" id="KW-0482">Metalloprotease</keyword>
<dbReference type="InterPro" id="IPR000755">
    <property type="entry name" value="A_A_dipeptidase"/>
</dbReference>
<dbReference type="PANTHER" id="PTHR43126:SF1">
    <property type="entry name" value="D-ALANYL-D-ALANINE DIPEPTIDASE"/>
    <property type="match status" value="1"/>
</dbReference>
<evidence type="ECO:0000256" key="11">
    <source>
        <dbReference type="SAM" id="SignalP"/>
    </source>
</evidence>
<dbReference type="HAMAP" id="MF_01924">
    <property type="entry name" value="A_A_dipeptidase"/>
    <property type="match status" value="1"/>
</dbReference>
<feature type="chain" id="PRO_5045576662" description="D-alanyl-D-alanine dipeptidase" evidence="11">
    <location>
        <begin position="19"/>
        <end position="221"/>
    </location>
</feature>
<evidence type="ECO:0000256" key="10">
    <source>
        <dbReference type="PIRNR" id="PIRNR026671"/>
    </source>
</evidence>
<feature type="site" description="Transition state stabilizer" evidence="9">
    <location>
        <position position="90"/>
    </location>
</feature>
<comment type="cofactor">
    <cofactor evidence="9">
        <name>Zn(2+)</name>
        <dbReference type="ChEBI" id="CHEBI:29105"/>
    </cofactor>
    <text evidence="9">Binds 1 zinc ion per subunit.</text>
</comment>
<evidence type="ECO:0000256" key="4">
    <source>
        <dbReference type="ARBA" id="ARBA00022801"/>
    </source>
</evidence>
<evidence type="ECO:0000256" key="2">
    <source>
        <dbReference type="ARBA" id="ARBA00022670"/>
    </source>
</evidence>
<evidence type="ECO:0000256" key="3">
    <source>
        <dbReference type="ARBA" id="ARBA00022723"/>
    </source>
</evidence>
<name>A0ABW5TGA7_9FLAO</name>
<feature type="signal peptide" evidence="11">
    <location>
        <begin position="1"/>
        <end position="18"/>
    </location>
</feature>
<evidence type="ECO:0000256" key="5">
    <source>
        <dbReference type="ARBA" id="ARBA00022833"/>
    </source>
</evidence>
<keyword evidence="8 10" id="KW-0961">Cell wall biogenesis/degradation</keyword>
<comment type="function">
    <text evidence="9 10">Catalyzes hydrolysis of the D-alanyl-D-alanine dipeptide.</text>
</comment>
<sequence length="221" mass="25912">MKAFLSILPFFLCSLIHAQLPDGFVYVNDEIPDVLVELKYYSANNFVGEPVDGYHNNCLILTKATVDALKKVQAELKQKNLCIKVFDGYRPQRAVNHFIRWARDLKDTINKTRFYPEVKKRNLFKAGYISSHSGHSKGSTVDLTIVDCTTKTELDMGSIFDFFGERSWVSYENISEEQKKNRQLLQTVMIKYGFRNYSKEWWHFTLRFEPFPNTYFDFPVE</sequence>
<keyword evidence="11" id="KW-0732">Signal</keyword>
<dbReference type="Pfam" id="PF01427">
    <property type="entry name" value="Peptidase_M15"/>
    <property type="match status" value="1"/>
</dbReference>
<dbReference type="EC" id="3.4.13.22" evidence="9 10"/>
<accession>A0ABW5TGA7</accession>
<dbReference type="InterPro" id="IPR009045">
    <property type="entry name" value="Zn_M74/Hedgehog-like"/>
</dbReference>
<keyword evidence="3 9" id="KW-0479">Metal-binding</keyword>
<comment type="caution">
    <text evidence="12">The sequence shown here is derived from an EMBL/GenBank/DDBJ whole genome shotgun (WGS) entry which is preliminary data.</text>
</comment>
<dbReference type="RefSeq" id="WP_380292661.1">
    <property type="nucleotide sequence ID" value="NZ_JBHULY010000029.1"/>
</dbReference>
<dbReference type="CDD" id="cd14817">
    <property type="entry name" value="D-Ala-D-Ala_dipeptidase_VanX"/>
    <property type="match status" value="1"/>
</dbReference>
<feature type="active site" description="Proton donor/acceptor" evidence="9">
    <location>
        <position position="200"/>
    </location>
</feature>
<keyword evidence="6 9" id="KW-0224">Dipeptidase</keyword>
<organism evidence="12 13">
    <name type="scientific">Hyunsoonleella rubra</name>
    <dbReference type="NCBI Taxonomy" id="1737062"/>
    <lineage>
        <taxon>Bacteria</taxon>
        <taxon>Pseudomonadati</taxon>
        <taxon>Bacteroidota</taxon>
        <taxon>Flavobacteriia</taxon>
        <taxon>Flavobacteriales</taxon>
        <taxon>Flavobacteriaceae</taxon>
    </lineage>
</organism>
<comment type="similarity">
    <text evidence="9 10">Belongs to the peptidase M15D family.</text>
</comment>
<dbReference type="SUPFAM" id="SSF55166">
    <property type="entry name" value="Hedgehog/DD-peptidase"/>
    <property type="match status" value="1"/>
</dbReference>
<evidence type="ECO:0000256" key="8">
    <source>
        <dbReference type="ARBA" id="ARBA00023316"/>
    </source>
</evidence>
<dbReference type="Proteomes" id="UP001597476">
    <property type="component" value="Unassembled WGS sequence"/>
</dbReference>
<evidence type="ECO:0000256" key="6">
    <source>
        <dbReference type="ARBA" id="ARBA00022997"/>
    </source>
</evidence>